<name>A0A6N2SY96_9FIRM</name>
<feature type="domain" description="ABC transporter" evidence="4">
    <location>
        <begin position="5"/>
        <end position="236"/>
    </location>
</feature>
<evidence type="ECO:0000256" key="3">
    <source>
        <dbReference type="ARBA" id="ARBA00022840"/>
    </source>
</evidence>
<evidence type="ECO:0000313" key="5">
    <source>
        <dbReference type="EMBL" id="VYS98116.1"/>
    </source>
</evidence>
<gene>
    <name evidence="5" type="primary">cmpD</name>
    <name evidence="5" type="ORF">AULFYP135_01161</name>
</gene>
<dbReference type="InterPro" id="IPR017871">
    <property type="entry name" value="ABC_transporter-like_CS"/>
</dbReference>
<proteinExistence type="predicted"/>
<dbReference type="PROSITE" id="PS00211">
    <property type="entry name" value="ABC_TRANSPORTER_1"/>
    <property type="match status" value="1"/>
</dbReference>
<protein>
    <submittedName>
        <fullName evidence="5">Bicarbonate transport ATP-binding protein CmpD</fullName>
        <ecNumber evidence="5">3.6.3.-</ecNumber>
    </submittedName>
</protein>
<evidence type="ECO:0000256" key="1">
    <source>
        <dbReference type="ARBA" id="ARBA00022448"/>
    </source>
</evidence>
<dbReference type="Gene3D" id="3.40.50.300">
    <property type="entry name" value="P-loop containing nucleotide triphosphate hydrolases"/>
    <property type="match status" value="1"/>
</dbReference>
<organism evidence="5">
    <name type="scientific">uncultured Anaerotruncus sp</name>
    <dbReference type="NCBI Taxonomy" id="905011"/>
    <lineage>
        <taxon>Bacteria</taxon>
        <taxon>Bacillati</taxon>
        <taxon>Bacillota</taxon>
        <taxon>Clostridia</taxon>
        <taxon>Eubacteriales</taxon>
        <taxon>Oscillospiraceae</taxon>
        <taxon>Anaerotruncus</taxon>
        <taxon>environmental samples</taxon>
    </lineage>
</organism>
<keyword evidence="5" id="KW-0378">Hydrolase</keyword>
<evidence type="ECO:0000256" key="2">
    <source>
        <dbReference type="ARBA" id="ARBA00022741"/>
    </source>
</evidence>
<dbReference type="SUPFAM" id="SSF52540">
    <property type="entry name" value="P-loop containing nucleoside triphosphate hydrolases"/>
    <property type="match status" value="1"/>
</dbReference>
<dbReference type="AlphaFoldDB" id="A0A6N2SY96"/>
<dbReference type="InterPro" id="IPR003439">
    <property type="entry name" value="ABC_transporter-like_ATP-bd"/>
</dbReference>
<dbReference type="InterPro" id="IPR050166">
    <property type="entry name" value="ABC_transporter_ATP-bind"/>
</dbReference>
<keyword evidence="2" id="KW-0547">Nucleotide-binding</keyword>
<dbReference type="CDD" id="cd03293">
    <property type="entry name" value="ABC_NrtD_SsuB_transporters"/>
    <property type="match status" value="1"/>
</dbReference>
<dbReference type="InterPro" id="IPR003593">
    <property type="entry name" value="AAA+_ATPase"/>
</dbReference>
<dbReference type="PROSITE" id="PS50893">
    <property type="entry name" value="ABC_TRANSPORTER_2"/>
    <property type="match status" value="1"/>
</dbReference>
<dbReference type="GO" id="GO:0016887">
    <property type="term" value="F:ATP hydrolysis activity"/>
    <property type="evidence" value="ECO:0007669"/>
    <property type="project" value="InterPro"/>
</dbReference>
<reference evidence="5" key="1">
    <citation type="submission" date="2019-11" db="EMBL/GenBank/DDBJ databases">
        <authorList>
            <person name="Feng L."/>
        </authorList>
    </citation>
    <scope>NUCLEOTIDE SEQUENCE</scope>
    <source>
        <strain evidence="5">AundefinedLFYP135</strain>
    </source>
</reference>
<dbReference type="InterPro" id="IPR027417">
    <property type="entry name" value="P-loop_NTPase"/>
</dbReference>
<dbReference type="EMBL" id="CACRSL010000003">
    <property type="protein sequence ID" value="VYS98116.1"/>
    <property type="molecule type" value="Genomic_DNA"/>
</dbReference>
<dbReference type="PANTHER" id="PTHR42788">
    <property type="entry name" value="TAURINE IMPORT ATP-BINDING PROTEIN-RELATED"/>
    <property type="match status" value="1"/>
</dbReference>
<evidence type="ECO:0000259" key="4">
    <source>
        <dbReference type="PROSITE" id="PS50893"/>
    </source>
</evidence>
<dbReference type="SMART" id="SM00382">
    <property type="entry name" value="AAA"/>
    <property type="match status" value="1"/>
</dbReference>
<dbReference type="Pfam" id="PF00005">
    <property type="entry name" value="ABC_tran"/>
    <property type="match status" value="1"/>
</dbReference>
<accession>A0A6N2SY96</accession>
<dbReference type="GO" id="GO:0005524">
    <property type="term" value="F:ATP binding"/>
    <property type="evidence" value="ECO:0007669"/>
    <property type="project" value="UniProtKB-KW"/>
</dbReference>
<sequence length="254" mass="28498">MQEILKVDKIVGKYQAANGEITAIDDLSFTVQQGEFISVVGPSGCGKSTLLSILSGLLTPTHGTVTLAGKPVDGINPNVGYMLQRDNLLDWRTIYKNVLLGLEIQHQLDKESVAYAEELLKTYGLWEFRDKYPAQLSGGMRQRAALIRTLATRPRLLLLDEAFSALDYQTRLAVTDDVYRILKGENITAIMVTHDIPESISMSDRVLVLTRRPAKIKNIHAIDFGPNRSPLACRDDPKFNQYFNLIWKELDVHV</sequence>
<dbReference type="PANTHER" id="PTHR42788:SF21">
    <property type="entry name" value="ABC TRANSPORTER ATP-BINDING PROTEIN"/>
    <property type="match status" value="1"/>
</dbReference>
<keyword evidence="1" id="KW-0813">Transport</keyword>
<keyword evidence="3 5" id="KW-0067">ATP-binding</keyword>
<dbReference type="EC" id="3.6.3.-" evidence="5"/>